<reference evidence="13" key="1">
    <citation type="submission" date="2011-05" db="EMBL/GenBank/DDBJ databases">
        <title>Complete sequence of Desulfotomaculum ruminis DSM 2154.</title>
        <authorList>
            <person name="Lucas S."/>
            <person name="Copeland A."/>
            <person name="Lapidus A."/>
            <person name="Cheng J.-F."/>
            <person name="Goodwin L."/>
            <person name="Pitluck S."/>
            <person name="Lu M."/>
            <person name="Detter J.C."/>
            <person name="Han C."/>
            <person name="Tapia R."/>
            <person name="Land M."/>
            <person name="Hauser L."/>
            <person name="Kyrpides N."/>
            <person name="Ivanova N."/>
            <person name="Mikhailova N."/>
            <person name="Pagani I."/>
            <person name="Stams A.J.M."/>
            <person name="Plugge C.M."/>
            <person name="Muyzer G."/>
            <person name="Kuever J."/>
            <person name="Parshina S.N."/>
            <person name="Ivanova A.E."/>
            <person name="Nazina T.N."/>
            <person name="Brambilla E."/>
            <person name="Spring S."/>
            <person name="Klenk H.-P."/>
            <person name="Woyke T."/>
        </authorList>
    </citation>
    <scope>NUCLEOTIDE SEQUENCE [LARGE SCALE GENOMIC DNA]</scope>
    <source>
        <strain evidence="13">ATCC 23193 / DSM 2154 / NCIB 8452 / DL</strain>
    </source>
</reference>
<dbReference type="Proteomes" id="UP000009234">
    <property type="component" value="Chromosome"/>
</dbReference>
<evidence type="ECO:0000256" key="4">
    <source>
        <dbReference type="ARBA" id="ARBA00022679"/>
    </source>
</evidence>
<dbReference type="SUPFAM" id="SSF55785">
    <property type="entry name" value="PYP-like sensor domain (PAS domain)"/>
    <property type="match status" value="3"/>
</dbReference>
<dbReference type="Gene3D" id="1.10.287.130">
    <property type="match status" value="1"/>
</dbReference>
<dbReference type="PROSITE" id="PS50112">
    <property type="entry name" value="PAS"/>
    <property type="match status" value="2"/>
</dbReference>
<evidence type="ECO:0000256" key="8">
    <source>
        <dbReference type="ARBA" id="ARBA00023012"/>
    </source>
</evidence>
<dbReference type="Gene3D" id="3.30.565.10">
    <property type="entry name" value="Histidine kinase-like ATPase, C-terminal domain"/>
    <property type="match status" value="1"/>
</dbReference>
<dbReference type="SMART" id="SM00387">
    <property type="entry name" value="HATPase_c"/>
    <property type="match status" value="1"/>
</dbReference>
<protein>
    <recommendedName>
        <fullName evidence="2">histidine kinase</fullName>
        <ecNumber evidence="2">2.7.13.3</ecNumber>
    </recommendedName>
</protein>
<dbReference type="STRING" id="696281.Desru_0810"/>
<keyword evidence="7" id="KW-0067">ATP-binding</keyword>
<keyword evidence="5" id="KW-0547">Nucleotide-binding</keyword>
<keyword evidence="8" id="KW-0902">Two-component regulatory system</keyword>
<dbReference type="InterPro" id="IPR035965">
    <property type="entry name" value="PAS-like_dom_sf"/>
</dbReference>
<dbReference type="KEGG" id="dru:Desru_0810"/>
<dbReference type="PROSITE" id="PS50109">
    <property type="entry name" value="HIS_KIN"/>
    <property type="match status" value="1"/>
</dbReference>
<dbReference type="InterPro" id="IPR004358">
    <property type="entry name" value="Sig_transdc_His_kin-like_C"/>
</dbReference>
<dbReference type="InterPro" id="IPR003661">
    <property type="entry name" value="HisK_dim/P_dom"/>
</dbReference>
<dbReference type="InterPro" id="IPR000700">
    <property type="entry name" value="PAS-assoc_C"/>
</dbReference>
<dbReference type="EMBL" id="CP002780">
    <property type="protein sequence ID" value="AEG59089.1"/>
    <property type="molecule type" value="Genomic_DNA"/>
</dbReference>
<dbReference type="PRINTS" id="PR00344">
    <property type="entry name" value="BCTRLSENSOR"/>
</dbReference>
<dbReference type="PROSITE" id="PS50113">
    <property type="entry name" value="PAC"/>
    <property type="match status" value="1"/>
</dbReference>
<dbReference type="RefSeq" id="WP_013840862.1">
    <property type="nucleotide sequence ID" value="NC_015589.1"/>
</dbReference>
<dbReference type="CDD" id="cd00130">
    <property type="entry name" value="PAS"/>
    <property type="match status" value="3"/>
</dbReference>
<feature type="domain" description="PAS" evidence="10">
    <location>
        <begin position="156"/>
        <end position="226"/>
    </location>
</feature>
<dbReference type="InterPro" id="IPR003594">
    <property type="entry name" value="HATPase_dom"/>
</dbReference>
<feature type="domain" description="PAS" evidence="10">
    <location>
        <begin position="273"/>
        <end position="329"/>
    </location>
</feature>
<dbReference type="NCBIfam" id="TIGR00229">
    <property type="entry name" value="sensory_box"/>
    <property type="match status" value="2"/>
</dbReference>
<keyword evidence="6" id="KW-0418">Kinase</keyword>
<dbReference type="Pfam" id="PF02518">
    <property type="entry name" value="HATPase_c"/>
    <property type="match status" value="1"/>
</dbReference>
<evidence type="ECO:0000256" key="7">
    <source>
        <dbReference type="ARBA" id="ARBA00022840"/>
    </source>
</evidence>
<dbReference type="InterPro" id="IPR005467">
    <property type="entry name" value="His_kinase_dom"/>
</dbReference>
<organism evidence="12 13">
    <name type="scientific">Desulforamulus ruminis (strain ATCC 23193 / DSM 2154 / NCIMB 8452 / DL)</name>
    <name type="common">Desulfotomaculum ruminis</name>
    <dbReference type="NCBI Taxonomy" id="696281"/>
    <lineage>
        <taxon>Bacteria</taxon>
        <taxon>Bacillati</taxon>
        <taxon>Bacillota</taxon>
        <taxon>Clostridia</taxon>
        <taxon>Eubacteriales</taxon>
        <taxon>Peptococcaceae</taxon>
        <taxon>Desulforamulus</taxon>
    </lineage>
</organism>
<dbReference type="eggNOG" id="COG3852">
    <property type="taxonomic scope" value="Bacteria"/>
</dbReference>
<evidence type="ECO:0000313" key="13">
    <source>
        <dbReference type="Proteomes" id="UP000009234"/>
    </source>
</evidence>
<dbReference type="GO" id="GO:0000155">
    <property type="term" value="F:phosphorelay sensor kinase activity"/>
    <property type="evidence" value="ECO:0007669"/>
    <property type="project" value="InterPro"/>
</dbReference>
<evidence type="ECO:0000256" key="6">
    <source>
        <dbReference type="ARBA" id="ARBA00022777"/>
    </source>
</evidence>
<sequence length="611" mass="69598">MITCLHQLYNFGRFINTLPTAIVFVNDKGDIVKCNERFTSYFPDLKGEDLIGKPASGSEELLGAQIARVLKGEEVYAQFILWQGREFLTNAFPLKDWETGAIPGAIIIFQDITSEMSYQRETYRLANLQNIAKERTYALNQEISLRQQIEKKLLNLNKKVSGMLEGIKNGYMTLDQTFRFIYVNKEAERFIELPKEELIGHSMWDKLPTELGLKYYNEYHRALQEQTVVHFEAFLLNGPKWAEVYLYPSQEGLSICLNDITKQKYTEEKLRESKEGFQALFNHSLDGIILNDADGRIIAANPSACKMFGRTEKEMRQMNRAEIIDLTDPRVLALAKQREHQDQFSKEINLMRKNGAIFSGKVTSTIFRGENNQLLSCLIIRDITKNKKFEQEMSRLDRLNLIGEMAAGIGHEVRNPMTTVRGFLQMLKGKERYAGDQEYFDLMISELDRANSIITEFLSVSKSTSNHFEIKSLNDIIEEIYPLIQANALNHNKNIKFNPGNIVSFTLIEKEIRQMILNFVNNGLESMESGGLITLSTYMDQGEIVLEIKDQGTGIEPGVLDKIGTPFVTTKVNGTGLGLAVCYNIAARHKATIEIQTGSKGTTFFVRFKIN</sequence>
<dbReference type="Pfam" id="PF08448">
    <property type="entry name" value="PAS_4"/>
    <property type="match status" value="2"/>
</dbReference>
<evidence type="ECO:0000256" key="1">
    <source>
        <dbReference type="ARBA" id="ARBA00000085"/>
    </source>
</evidence>
<dbReference type="OrthoDB" id="505470at2"/>
<dbReference type="GO" id="GO:0005524">
    <property type="term" value="F:ATP binding"/>
    <property type="evidence" value="ECO:0007669"/>
    <property type="project" value="UniProtKB-KW"/>
</dbReference>
<feature type="domain" description="PAC" evidence="11">
    <location>
        <begin position="344"/>
        <end position="395"/>
    </location>
</feature>
<dbReference type="EC" id="2.7.13.3" evidence="2"/>
<dbReference type="eggNOG" id="COG5000">
    <property type="taxonomic scope" value="Bacteria"/>
</dbReference>
<dbReference type="InterPro" id="IPR036097">
    <property type="entry name" value="HisK_dim/P_sf"/>
</dbReference>
<dbReference type="CDD" id="cd00082">
    <property type="entry name" value="HisKA"/>
    <property type="match status" value="1"/>
</dbReference>
<keyword evidence="3" id="KW-0597">Phosphoprotein</keyword>
<evidence type="ECO:0000256" key="2">
    <source>
        <dbReference type="ARBA" id="ARBA00012438"/>
    </source>
</evidence>
<reference evidence="12 13" key="2">
    <citation type="journal article" date="2012" name="Stand. Genomic Sci.">
        <title>Complete genome sequence of the sulfate-reducing firmicute Desulfotomaculum ruminis type strain (DL(T)).</title>
        <authorList>
            <person name="Spring S."/>
            <person name="Visser M."/>
            <person name="Lu M."/>
            <person name="Copeland A."/>
            <person name="Lapidus A."/>
            <person name="Lucas S."/>
            <person name="Cheng J.F."/>
            <person name="Han C."/>
            <person name="Tapia R."/>
            <person name="Goodwin L.A."/>
            <person name="Pitluck S."/>
            <person name="Ivanova N."/>
            <person name="Land M."/>
            <person name="Hauser L."/>
            <person name="Larimer F."/>
            <person name="Rohde M."/>
            <person name="Goker M."/>
            <person name="Detter J.C."/>
            <person name="Kyrpides N.C."/>
            <person name="Woyke T."/>
            <person name="Schaap P.J."/>
            <person name="Plugge C.M."/>
            <person name="Muyzer G."/>
            <person name="Kuever J."/>
            <person name="Pereira I.A."/>
            <person name="Parshina S.N."/>
            <person name="Bernier-Latmani R."/>
            <person name="Stams A.J."/>
            <person name="Klenk H.P."/>
        </authorList>
    </citation>
    <scope>NUCLEOTIDE SEQUENCE [LARGE SCALE GENOMIC DNA]</scope>
    <source>
        <strain evidence="13">ATCC 23193 / DSM 2154 / NCIB 8452 / DL</strain>
    </source>
</reference>
<dbReference type="InterPro" id="IPR000014">
    <property type="entry name" value="PAS"/>
</dbReference>
<evidence type="ECO:0000259" key="11">
    <source>
        <dbReference type="PROSITE" id="PS50113"/>
    </source>
</evidence>
<proteinExistence type="predicted"/>
<dbReference type="PANTHER" id="PTHR43065">
    <property type="entry name" value="SENSOR HISTIDINE KINASE"/>
    <property type="match status" value="1"/>
</dbReference>
<dbReference type="PANTHER" id="PTHR43065:SF46">
    <property type="entry name" value="C4-DICARBOXYLATE TRANSPORT SENSOR PROTEIN DCTB"/>
    <property type="match status" value="1"/>
</dbReference>
<keyword evidence="13" id="KW-1185">Reference proteome</keyword>
<evidence type="ECO:0000259" key="9">
    <source>
        <dbReference type="PROSITE" id="PS50109"/>
    </source>
</evidence>
<dbReference type="Pfam" id="PF00512">
    <property type="entry name" value="HisKA"/>
    <property type="match status" value="1"/>
</dbReference>
<dbReference type="AlphaFoldDB" id="F6DV23"/>
<dbReference type="Pfam" id="PF13426">
    <property type="entry name" value="PAS_9"/>
    <property type="match status" value="1"/>
</dbReference>
<accession>F6DV23</accession>
<dbReference type="SUPFAM" id="SSF55874">
    <property type="entry name" value="ATPase domain of HSP90 chaperone/DNA topoisomerase II/histidine kinase"/>
    <property type="match status" value="1"/>
</dbReference>
<feature type="domain" description="Histidine kinase" evidence="9">
    <location>
        <begin position="408"/>
        <end position="611"/>
    </location>
</feature>
<name>F6DV23_DESRL</name>
<evidence type="ECO:0000256" key="5">
    <source>
        <dbReference type="ARBA" id="ARBA00022741"/>
    </source>
</evidence>
<dbReference type="SMART" id="SM00388">
    <property type="entry name" value="HisKA"/>
    <property type="match status" value="1"/>
</dbReference>
<dbReference type="InterPro" id="IPR013656">
    <property type="entry name" value="PAS_4"/>
</dbReference>
<comment type="catalytic activity">
    <reaction evidence="1">
        <text>ATP + protein L-histidine = ADP + protein N-phospho-L-histidine.</text>
        <dbReference type="EC" id="2.7.13.3"/>
    </reaction>
</comment>
<gene>
    <name evidence="12" type="ordered locus">Desru_0810</name>
</gene>
<evidence type="ECO:0000259" key="10">
    <source>
        <dbReference type="PROSITE" id="PS50112"/>
    </source>
</evidence>
<dbReference type="InterPro" id="IPR036890">
    <property type="entry name" value="HATPase_C_sf"/>
</dbReference>
<keyword evidence="4" id="KW-0808">Transferase</keyword>
<dbReference type="HOGENOM" id="CLU_000445_114_39_9"/>
<dbReference type="SUPFAM" id="SSF47384">
    <property type="entry name" value="Homodimeric domain of signal transducing histidine kinase"/>
    <property type="match status" value="1"/>
</dbReference>
<dbReference type="SMART" id="SM00091">
    <property type="entry name" value="PAS"/>
    <property type="match status" value="3"/>
</dbReference>
<dbReference type="Gene3D" id="3.30.450.20">
    <property type="entry name" value="PAS domain"/>
    <property type="match status" value="3"/>
</dbReference>
<evidence type="ECO:0000256" key="3">
    <source>
        <dbReference type="ARBA" id="ARBA00022553"/>
    </source>
</evidence>
<evidence type="ECO:0000313" key="12">
    <source>
        <dbReference type="EMBL" id="AEG59089.1"/>
    </source>
</evidence>